<evidence type="ECO:0000313" key="2">
    <source>
        <dbReference type="Proteomes" id="UP001307839"/>
    </source>
</evidence>
<gene>
    <name evidence="1" type="ORF">V0R53_25965</name>
</gene>
<accession>A0AB35X2T4</accession>
<name>A0AB35X2T4_9PSED</name>
<dbReference type="RefSeq" id="WP_330080911.1">
    <property type="nucleotide sequence ID" value="NZ_JAZDCU010000029.1"/>
</dbReference>
<dbReference type="AlphaFoldDB" id="A0AB35X2T4"/>
<dbReference type="Proteomes" id="UP001307839">
    <property type="component" value="Unassembled WGS sequence"/>
</dbReference>
<proteinExistence type="predicted"/>
<protein>
    <recommendedName>
        <fullName evidence="3">Immunity protein 63 domain-containing protein</fullName>
    </recommendedName>
</protein>
<comment type="caution">
    <text evidence="1">The sequence shown here is derived from an EMBL/GenBank/DDBJ whole genome shotgun (WGS) entry which is preliminary data.</text>
</comment>
<keyword evidence="2" id="KW-1185">Reference proteome</keyword>
<evidence type="ECO:0000313" key="1">
    <source>
        <dbReference type="EMBL" id="MEE1869832.1"/>
    </source>
</evidence>
<reference evidence="1 2" key="1">
    <citation type="submission" date="2024-01" db="EMBL/GenBank/DDBJ databases">
        <title>Unpublished Manusciprt.</title>
        <authorList>
            <person name="Duman M."/>
            <person name="Valdes E.G."/>
            <person name="Ajmi N."/>
            <person name="Altun S."/>
            <person name="Saticioglu I.B."/>
        </authorList>
    </citation>
    <scope>NUCLEOTIDE SEQUENCE [LARGE SCALE GENOMIC DNA]</scope>
    <source>
        <strain evidence="1 2">120P</strain>
    </source>
</reference>
<organism evidence="1 2">
    <name type="scientific">Pseudomonas auratipiscis</name>
    <dbReference type="NCBI Taxonomy" id="3115853"/>
    <lineage>
        <taxon>Bacteria</taxon>
        <taxon>Pseudomonadati</taxon>
        <taxon>Pseudomonadota</taxon>
        <taxon>Gammaproteobacteria</taxon>
        <taxon>Pseudomonadales</taxon>
        <taxon>Pseudomonadaceae</taxon>
        <taxon>Pseudomonas</taxon>
    </lineage>
</organism>
<sequence>MSKIVEAVNVMISNQDKIDSTYQGIYEPEVFFRYDKKHNWSILRNDAGDFYLHYYPAKYKVEDLASWPEEAWHEFRGMVSYNSKDLGTKEAKDSLRELYTVVKEKVFGMDDVLADIIKSDATW</sequence>
<dbReference type="EMBL" id="JAZDQP010000028">
    <property type="protein sequence ID" value="MEE1869832.1"/>
    <property type="molecule type" value="Genomic_DNA"/>
</dbReference>
<evidence type="ECO:0008006" key="3">
    <source>
        <dbReference type="Google" id="ProtNLM"/>
    </source>
</evidence>